<protein>
    <submittedName>
        <fullName evidence="2">GNAT family N-acetyltransferase</fullName>
    </submittedName>
</protein>
<dbReference type="InterPro" id="IPR051531">
    <property type="entry name" value="N-acetyltransferase"/>
</dbReference>
<organism evidence="2 3">
    <name type="scientific">Rhodococcus sovatensis</name>
    <dbReference type="NCBI Taxonomy" id="1805840"/>
    <lineage>
        <taxon>Bacteria</taxon>
        <taxon>Bacillati</taxon>
        <taxon>Actinomycetota</taxon>
        <taxon>Actinomycetes</taxon>
        <taxon>Mycobacteriales</taxon>
        <taxon>Nocardiaceae</taxon>
        <taxon>Rhodococcus</taxon>
    </lineage>
</organism>
<dbReference type="CDD" id="cd04301">
    <property type="entry name" value="NAT_SF"/>
    <property type="match status" value="1"/>
</dbReference>
<accession>A0ABZ2PIA4</accession>
<dbReference type="Gene3D" id="3.40.630.30">
    <property type="match status" value="1"/>
</dbReference>
<evidence type="ECO:0000313" key="2">
    <source>
        <dbReference type="EMBL" id="WXG68562.1"/>
    </source>
</evidence>
<evidence type="ECO:0000259" key="1">
    <source>
        <dbReference type="PROSITE" id="PS51186"/>
    </source>
</evidence>
<dbReference type="SUPFAM" id="SSF55729">
    <property type="entry name" value="Acyl-CoA N-acyltransferases (Nat)"/>
    <property type="match status" value="1"/>
</dbReference>
<dbReference type="Proteomes" id="UP001432000">
    <property type="component" value="Chromosome"/>
</dbReference>
<proteinExistence type="predicted"/>
<feature type="domain" description="N-acetyltransferase" evidence="1">
    <location>
        <begin position="15"/>
        <end position="179"/>
    </location>
</feature>
<dbReference type="Pfam" id="PF13302">
    <property type="entry name" value="Acetyltransf_3"/>
    <property type="match status" value="1"/>
</dbReference>
<sequence length="182" mass="20639">MDTPSTDFSIATPRLRLRHYRIGDEAQLLEYYGDEEVCRYLLHGPWTESDARENVEIRSARTDLDTGDLNVVATLDGRIIGNVSAHFVNDTDHTVELGWTFSPAYAGRGYATEAVTALIETVFSLDRVHRAIAQMDAENAASARLAERVGMRREGHFIQDWWNKDAWSDTFLYAILRAEVTE</sequence>
<dbReference type="PROSITE" id="PS51186">
    <property type="entry name" value="GNAT"/>
    <property type="match status" value="1"/>
</dbReference>
<dbReference type="EMBL" id="CP147846">
    <property type="protein sequence ID" value="WXG68562.1"/>
    <property type="molecule type" value="Genomic_DNA"/>
</dbReference>
<dbReference type="InterPro" id="IPR000182">
    <property type="entry name" value="GNAT_dom"/>
</dbReference>
<gene>
    <name evidence="2" type="ORF">WDS16_25795</name>
</gene>
<name>A0ABZ2PIA4_9NOCA</name>
<dbReference type="PANTHER" id="PTHR43792">
    <property type="entry name" value="GNAT FAMILY, PUTATIVE (AFU_ORTHOLOGUE AFUA_3G00765)-RELATED-RELATED"/>
    <property type="match status" value="1"/>
</dbReference>
<keyword evidence="3" id="KW-1185">Reference proteome</keyword>
<dbReference type="InterPro" id="IPR016181">
    <property type="entry name" value="Acyl_CoA_acyltransferase"/>
</dbReference>
<dbReference type="RefSeq" id="WP_338888843.1">
    <property type="nucleotide sequence ID" value="NZ_CP147846.1"/>
</dbReference>
<reference evidence="2 3" key="1">
    <citation type="submission" date="2024-03" db="EMBL/GenBank/DDBJ databases">
        <title>Natural products discovery in diverse microorganisms through a two-stage MS feature dereplication strategy.</title>
        <authorList>
            <person name="Zhang R."/>
        </authorList>
    </citation>
    <scope>NUCLEOTIDE SEQUENCE [LARGE SCALE GENOMIC DNA]</scope>
    <source>
        <strain evidence="2 3">18930</strain>
    </source>
</reference>
<dbReference type="PANTHER" id="PTHR43792:SF1">
    <property type="entry name" value="N-ACETYLTRANSFERASE DOMAIN-CONTAINING PROTEIN"/>
    <property type="match status" value="1"/>
</dbReference>
<evidence type="ECO:0000313" key="3">
    <source>
        <dbReference type="Proteomes" id="UP001432000"/>
    </source>
</evidence>